<dbReference type="AlphaFoldDB" id="A0A5B0ELH0"/>
<evidence type="ECO:0000256" key="2">
    <source>
        <dbReference type="ARBA" id="ARBA00022475"/>
    </source>
</evidence>
<comment type="subcellular location">
    <subcellularLocation>
        <location evidence="1">Cell membrane</location>
        <topology evidence="1">Multi-pass membrane protein</topology>
    </subcellularLocation>
</comment>
<evidence type="ECO:0000259" key="11">
    <source>
        <dbReference type="PROSITE" id="PS51846"/>
    </source>
</evidence>
<keyword evidence="4" id="KW-0677">Repeat</keyword>
<accession>A0A5B0ELH0</accession>
<evidence type="ECO:0000256" key="9">
    <source>
        <dbReference type="SAM" id="Phobius"/>
    </source>
</evidence>
<feature type="transmembrane region" description="Helical" evidence="9">
    <location>
        <begin position="135"/>
        <end position="161"/>
    </location>
</feature>
<evidence type="ECO:0000256" key="5">
    <source>
        <dbReference type="ARBA" id="ARBA00022989"/>
    </source>
</evidence>
<dbReference type="Pfam" id="PF01595">
    <property type="entry name" value="CNNM"/>
    <property type="match status" value="1"/>
</dbReference>
<feature type="domain" description="CBS" evidence="10">
    <location>
        <begin position="284"/>
        <end position="341"/>
    </location>
</feature>
<dbReference type="PROSITE" id="PS51371">
    <property type="entry name" value="CBS"/>
    <property type="match status" value="1"/>
</dbReference>
<dbReference type="RefSeq" id="WP_149618998.1">
    <property type="nucleotide sequence ID" value="NZ_VOBL01000004.1"/>
</dbReference>
<keyword evidence="6 8" id="KW-0472">Membrane</keyword>
<keyword evidence="7" id="KW-0129">CBS domain</keyword>
<keyword evidence="3 8" id="KW-0812">Transmembrane</keyword>
<gene>
    <name evidence="12" type="ORF">FQ154_05870</name>
</gene>
<keyword evidence="2" id="KW-1003">Cell membrane</keyword>
<comment type="caution">
    <text evidence="12">The sequence shown here is derived from an EMBL/GenBank/DDBJ whole genome shotgun (WGS) entry which is preliminary data.</text>
</comment>
<evidence type="ECO:0000256" key="7">
    <source>
        <dbReference type="PROSITE-ProRule" id="PRU00703"/>
    </source>
</evidence>
<dbReference type="CDD" id="cd04590">
    <property type="entry name" value="CBS_pair_CorC_HlyC_assoc"/>
    <property type="match status" value="1"/>
</dbReference>
<dbReference type="EMBL" id="VOBL01000004">
    <property type="protein sequence ID" value="KAA0978751.1"/>
    <property type="molecule type" value="Genomic_DNA"/>
</dbReference>
<evidence type="ECO:0000256" key="1">
    <source>
        <dbReference type="ARBA" id="ARBA00004651"/>
    </source>
</evidence>
<feature type="transmembrane region" description="Helical" evidence="9">
    <location>
        <begin position="58"/>
        <end position="78"/>
    </location>
</feature>
<dbReference type="InterPro" id="IPR051676">
    <property type="entry name" value="UPF0053_domain"/>
</dbReference>
<evidence type="ECO:0000256" key="3">
    <source>
        <dbReference type="ARBA" id="ARBA00022692"/>
    </source>
</evidence>
<dbReference type="PANTHER" id="PTHR43099:SF5">
    <property type="entry name" value="HLYC_CORC FAMILY TRANSPORTER"/>
    <property type="match status" value="1"/>
</dbReference>
<dbReference type="InterPro" id="IPR000644">
    <property type="entry name" value="CBS_dom"/>
</dbReference>
<dbReference type="Gene3D" id="3.10.580.10">
    <property type="entry name" value="CBS-domain"/>
    <property type="match status" value="1"/>
</dbReference>
<dbReference type="InterPro" id="IPR044751">
    <property type="entry name" value="Ion_transp-like_CBS"/>
</dbReference>
<dbReference type="Pfam" id="PF00571">
    <property type="entry name" value="CBS"/>
    <property type="match status" value="1"/>
</dbReference>
<name>A0A5B0ELH0_9MICC</name>
<dbReference type="PROSITE" id="PS51846">
    <property type="entry name" value="CNNM"/>
    <property type="match status" value="1"/>
</dbReference>
<evidence type="ECO:0000256" key="6">
    <source>
        <dbReference type="ARBA" id="ARBA00023136"/>
    </source>
</evidence>
<dbReference type="InterPro" id="IPR046342">
    <property type="entry name" value="CBS_dom_sf"/>
</dbReference>
<dbReference type="OrthoDB" id="110231at2"/>
<dbReference type="SUPFAM" id="SSF54631">
    <property type="entry name" value="CBS-domain pair"/>
    <property type="match status" value="1"/>
</dbReference>
<evidence type="ECO:0000256" key="4">
    <source>
        <dbReference type="ARBA" id="ARBA00022737"/>
    </source>
</evidence>
<dbReference type="PANTHER" id="PTHR43099">
    <property type="entry name" value="UPF0053 PROTEIN YRKA"/>
    <property type="match status" value="1"/>
</dbReference>
<sequence>MNDFSGLLWLIVLLLGNAFFVAAEFAVMSARRSQIEPLADDGDKRAIRALKAMEQVSIMLAVCQLGITVCSLLILNVAEPAIHHLFVVPLELLGLSEALAGTIAFLLALLIVTFLHVTFGEMVPKNVSVSKADKAVLLLAGPLLWLSVVVHPLVVSLNWIANIFLHAMKVEPKNEVNSAFTAAEVQTIIASSAHHGTLEAADAVRLRKALEFSNLTAASTMVASDQVVTLERGTTVQEYERTVGRTGFSRIVIATEGEFMGYWHMKDVMAIPDERYRQPISGIELRPLGVVPEGAEIEDAMEQMRADGKHLARVVDTSGKTLGVLFLEDVLEQLVGEIDDQNQKRGIRRENRSAQ</sequence>
<organism evidence="12 13">
    <name type="scientific">Paeniglutamicibacter gangotriensis</name>
    <dbReference type="NCBI Taxonomy" id="254787"/>
    <lineage>
        <taxon>Bacteria</taxon>
        <taxon>Bacillati</taxon>
        <taxon>Actinomycetota</taxon>
        <taxon>Actinomycetes</taxon>
        <taxon>Micrococcales</taxon>
        <taxon>Micrococcaceae</taxon>
        <taxon>Paeniglutamicibacter</taxon>
    </lineage>
</organism>
<feature type="transmembrane region" description="Helical" evidence="9">
    <location>
        <begin position="6"/>
        <end position="27"/>
    </location>
</feature>
<protein>
    <submittedName>
        <fullName evidence="12">HlyC/CorC family transporter</fullName>
    </submittedName>
</protein>
<evidence type="ECO:0000259" key="10">
    <source>
        <dbReference type="PROSITE" id="PS51371"/>
    </source>
</evidence>
<dbReference type="Proteomes" id="UP000323856">
    <property type="component" value="Unassembled WGS sequence"/>
</dbReference>
<evidence type="ECO:0000256" key="8">
    <source>
        <dbReference type="PROSITE-ProRule" id="PRU01193"/>
    </source>
</evidence>
<evidence type="ECO:0000313" key="13">
    <source>
        <dbReference type="Proteomes" id="UP000323856"/>
    </source>
</evidence>
<dbReference type="GO" id="GO:0005886">
    <property type="term" value="C:plasma membrane"/>
    <property type="evidence" value="ECO:0007669"/>
    <property type="project" value="UniProtKB-SubCell"/>
</dbReference>
<keyword evidence="5 8" id="KW-1133">Transmembrane helix</keyword>
<feature type="transmembrane region" description="Helical" evidence="9">
    <location>
        <begin position="98"/>
        <end position="123"/>
    </location>
</feature>
<reference evidence="12 13" key="1">
    <citation type="submission" date="2019-07" db="EMBL/GenBank/DDBJ databases">
        <title>Analysis of the biochemical properties, biological activity and biotechnological potential of siderophores and biosurfactants produced by Antarctic psychrotolerant bacteria.</title>
        <authorList>
            <person name="Styczynski M."/>
            <person name="Krucon T."/>
            <person name="Decewicz P."/>
            <person name="Dziewit L."/>
        </authorList>
    </citation>
    <scope>NUCLEOTIDE SEQUENCE [LARGE SCALE GENOMIC DNA]</scope>
    <source>
        <strain evidence="12 13">ANT_H27</strain>
    </source>
</reference>
<evidence type="ECO:0000313" key="12">
    <source>
        <dbReference type="EMBL" id="KAA0978751.1"/>
    </source>
</evidence>
<proteinExistence type="predicted"/>
<dbReference type="InterPro" id="IPR002550">
    <property type="entry name" value="CNNM"/>
</dbReference>
<feature type="domain" description="CNNM transmembrane" evidence="11">
    <location>
        <begin position="1"/>
        <end position="202"/>
    </location>
</feature>